<dbReference type="Pfam" id="PF06897">
    <property type="entry name" value="DUF1269"/>
    <property type="match status" value="1"/>
</dbReference>
<accession>A0ABW6YET0</accession>
<evidence type="ECO:0000313" key="3">
    <source>
        <dbReference type="Proteomes" id="UP001603013"/>
    </source>
</evidence>
<dbReference type="EMBL" id="JBIBSM010000010">
    <property type="protein sequence ID" value="MFF8278345.1"/>
    <property type="molecule type" value="Genomic_DNA"/>
</dbReference>
<keyword evidence="3" id="KW-1185">Reference proteome</keyword>
<gene>
    <name evidence="2" type="ORF">ACF05T_19910</name>
</gene>
<proteinExistence type="predicted"/>
<organism evidence="2 3">
    <name type="scientific">Streptomyces lateritius</name>
    <dbReference type="NCBI Taxonomy" id="67313"/>
    <lineage>
        <taxon>Bacteria</taxon>
        <taxon>Bacillati</taxon>
        <taxon>Actinomycetota</taxon>
        <taxon>Actinomycetes</taxon>
        <taxon>Kitasatosporales</taxon>
        <taxon>Streptomycetaceae</taxon>
        <taxon>Streptomyces</taxon>
    </lineage>
</organism>
<keyword evidence="1" id="KW-0812">Transmembrane</keyword>
<sequence>MDTPGKGEKMAVSATAGALWGIVFGMLVLTPGIGVVGAAVGGLIGKVSQMGVDKNCREKVQSLLEPGAAAVAITASKITEDKFAAAPQPFGGTVPKTSLAEQDEKGLAERLAGAA</sequence>
<reference evidence="2 3" key="1">
    <citation type="submission" date="2024-10" db="EMBL/GenBank/DDBJ databases">
        <title>The Natural Products Discovery Center: Release of the First 8490 Sequenced Strains for Exploring Actinobacteria Biosynthetic Diversity.</title>
        <authorList>
            <person name="Kalkreuter E."/>
            <person name="Kautsar S.A."/>
            <person name="Yang D."/>
            <person name="Bader C.D."/>
            <person name="Teijaro C.N."/>
            <person name="Fluegel L."/>
            <person name="Davis C.M."/>
            <person name="Simpson J.R."/>
            <person name="Lauterbach L."/>
            <person name="Steele A.D."/>
            <person name="Gui C."/>
            <person name="Meng S."/>
            <person name="Li G."/>
            <person name="Viehrig K."/>
            <person name="Ye F."/>
            <person name="Su P."/>
            <person name="Kiefer A.F."/>
            <person name="Nichols A."/>
            <person name="Cepeda A.J."/>
            <person name="Yan W."/>
            <person name="Fan B."/>
            <person name="Jiang Y."/>
            <person name="Adhikari A."/>
            <person name="Zheng C.-J."/>
            <person name="Schuster L."/>
            <person name="Cowan T.M."/>
            <person name="Smanski M.J."/>
            <person name="Chevrette M.G."/>
            <person name="De Carvalho L.P.S."/>
            <person name="Shen B."/>
        </authorList>
    </citation>
    <scope>NUCLEOTIDE SEQUENCE [LARGE SCALE GENOMIC DNA]</scope>
    <source>
        <strain evidence="2 3">NPDC015755</strain>
    </source>
</reference>
<evidence type="ECO:0000313" key="2">
    <source>
        <dbReference type="EMBL" id="MFF8278345.1"/>
    </source>
</evidence>
<dbReference type="RefSeq" id="WP_391935497.1">
    <property type="nucleotide sequence ID" value="NZ_JBIBSM010000010.1"/>
</dbReference>
<feature type="transmembrane region" description="Helical" evidence="1">
    <location>
        <begin position="20"/>
        <end position="44"/>
    </location>
</feature>
<dbReference type="Proteomes" id="UP001603013">
    <property type="component" value="Unassembled WGS sequence"/>
</dbReference>
<keyword evidence="1" id="KW-0472">Membrane</keyword>
<comment type="caution">
    <text evidence="2">The sequence shown here is derived from an EMBL/GenBank/DDBJ whole genome shotgun (WGS) entry which is preliminary data.</text>
</comment>
<keyword evidence="1" id="KW-1133">Transmembrane helix</keyword>
<dbReference type="InterPro" id="IPR009200">
    <property type="entry name" value="DUF1269_membrane"/>
</dbReference>
<protein>
    <submittedName>
        <fullName evidence="2">DUF1269 domain-containing protein</fullName>
    </submittedName>
</protein>
<name>A0ABW6YET0_9ACTN</name>
<evidence type="ECO:0000256" key="1">
    <source>
        <dbReference type="SAM" id="Phobius"/>
    </source>
</evidence>